<dbReference type="InterPro" id="IPR036458">
    <property type="entry name" value="Na:dicarbo_symporter_sf"/>
</dbReference>
<organism evidence="8 9">
    <name type="scientific">Thraustotheca clavata</name>
    <dbReference type="NCBI Taxonomy" id="74557"/>
    <lineage>
        <taxon>Eukaryota</taxon>
        <taxon>Sar</taxon>
        <taxon>Stramenopiles</taxon>
        <taxon>Oomycota</taxon>
        <taxon>Saprolegniomycetes</taxon>
        <taxon>Saprolegniales</taxon>
        <taxon>Achlyaceae</taxon>
        <taxon>Thraustotheca</taxon>
    </lineage>
</organism>
<dbReference type="STRING" id="74557.A0A1V9ZZ30"/>
<dbReference type="AlphaFoldDB" id="A0A1V9ZZ30"/>
<comment type="subcellular location">
    <subcellularLocation>
        <location evidence="1">Cell membrane</location>
        <topology evidence="1">Multi-pass membrane protein</topology>
    </subcellularLocation>
    <subcellularLocation>
        <location evidence="7">Membrane</location>
        <topology evidence="7">Multi-pass membrane protein</topology>
    </subcellularLocation>
</comment>
<evidence type="ECO:0000256" key="5">
    <source>
        <dbReference type="ARBA" id="ARBA00022989"/>
    </source>
</evidence>
<evidence type="ECO:0000313" key="9">
    <source>
        <dbReference type="Proteomes" id="UP000243217"/>
    </source>
</evidence>
<dbReference type="Pfam" id="PF00375">
    <property type="entry name" value="SDF"/>
    <property type="match status" value="2"/>
</dbReference>
<reference evidence="8 9" key="1">
    <citation type="journal article" date="2014" name="Genome Biol. Evol.">
        <title>The secreted proteins of Achlya hypogyna and Thraustotheca clavata identify the ancestral oomycete secretome and reveal gene acquisitions by horizontal gene transfer.</title>
        <authorList>
            <person name="Misner I."/>
            <person name="Blouin N."/>
            <person name="Leonard G."/>
            <person name="Richards T.A."/>
            <person name="Lane C.E."/>
        </authorList>
    </citation>
    <scope>NUCLEOTIDE SEQUENCE [LARGE SCALE GENOMIC DNA]</scope>
    <source>
        <strain evidence="8 9">ATCC 34112</strain>
    </source>
</reference>
<keyword evidence="6 7" id="KW-0472">Membrane</keyword>
<feature type="transmembrane region" description="Helical" evidence="7">
    <location>
        <begin position="564"/>
        <end position="589"/>
    </location>
</feature>
<keyword evidence="9" id="KW-1185">Reference proteome</keyword>
<keyword evidence="7" id="KW-0769">Symport</keyword>
<dbReference type="Proteomes" id="UP000243217">
    <property type="component" value="Unassembled WGS sequence"/>
</dbReference>
<dbReference type="PANTHER" id="PTHR42865">
    <property type="entry name" value="PROTON/GLUTAMATE-ASPARTATE SYMPORTER"/>
    <property type="match status" value="1"/>
</dbReference>
<feature type="transmembrane region" description="Helical" evidence="7">
    <location>
        <begin position="678"/>
        <end position="706"/>
    </location>
</feature>
<dbReference type="OrthoDB" id="5877963at2759"/>
<gene>
    <name evidence="8" type="ORF">THRCLA_04438</name>
</gene>
<evidence type="ECO:0000256" key="7">
    <source>
        <dbReference type="RuleBase" id="RU361216"/>
    </source>
</evidence>
<feature type="transmembrane region" description="Helical" evidence="7">
    <location>
        <begin position="368"/>
        <end position="389"/>
    </location>
</feature>
<dbReference type="GO" id="GO:0015293">
    <property type="term" value="F:symporter activity"/>
    <property type="evidence" value="ECO:0007669"/>
    <property type="project" value="UniProtKB-UniRule"/>
</dbReference>
<keyword evidence="3" id="KW-1003">Cell membrane</keyword>
<feature type="transmembrane region" description="Helical" evidence="7">
    <location>
        <begin position="36"/>
        <end position="57"/>
    </location>
</feature>
<proteinExistence type="inferred from homology"/>
<feature type="transmembrane region" description="Helical" evidence="7">
    <location>
        <begin position="292"/>
        <end position="311"/>
    </location>
</feature>
<dbReference type="PANTHER" id="PTHR42865:SF7">
    <property type="entry name" value="PROTON_GLUTAMATE-ASPARTATE SYMPORTER"/>
    <property type="match status" value="1"/>
</dbReference>
<evidence type="ECO:0000313" key="8">
    <source>
        <dbReference type="EMBL" id="OQS03266.1"/>
    </source>
</evidence>
<feature type="transmembrane region" description="Helical" evidence="7">
    <location>
        <begin position="69"/>
        <end position="89"/>
    </location>
</feature>
<feature type="transmembrane region" description="Helical" evidence="7">
    <location>
        <begin position="479"/>
        <end position="503"/>
    </location>
</feature>
<accession>A0A1V9ZZ30</accession>
<evidence type="ECO:0000256" key="2">
    <source>
        <dbReference type="ARBA" id="ARBA00022448"/>
    </source>
</evidence>
<feature type="transmembrane region" description="Helical" evidence="7">
    <location>
        <begin position="109"/>
        <end position="126"/>
    </location>
</feature>
<keyword evidence="4 7" id="KW-0812">Transmembrane</keyword>
<feature type="transmembrane region" description="Helical" evidence="7">
    <location>
        <begin position="331"/>
        <end position="356"/>
    </location>
</feature>
<feature type="transmembrane region" description="Helical" evidence="7">
    <location>
        <begin position="524"/>
        <end position="552"/>
    </location>
</feature>
<dbReference type="InterPro" id="IPR001991">
    <property type="entry name" value="Na-dicarboxylate_symporter"/>
</dbReference>
<name>A0A1V9ZZ30_9STRA</name>
<dbReference type="SUPFAM" id="SSF118215">
    <property type="entry name" value="Proton glutamate symport protein"/>
    <property type="match status" value="2"/>
</dbReference>
<evidence type="ECO:0000256" key="4">
    <source>
        <dbReference type="ARBA" id="ARBA00022692"/>
    </source>
</evidence>
<sequence length="775" mass="84643">MFLASVFCHVFIVMPILLFAFTRCNPYNYMRQLFPAYVFAFGCSSSMATLPVAVTVIHQTRQVSRSLANLIMCLGTPVNLNTCGLYYPLMTMFMANYAGVTHELGSPQMAVLFFVSLLGCMGTAPIPQAGLAMLMTVWKTVLPNVDLPHAFVYVVAIDFLIDRINTMVNINGNMIITRILADQFDETVETWANEHEVIQRGVVLYDVESDNASIMISNENSFIGSEQESIEIPNVFSRKPPPASHTFRTNFTTKSGMFDPNYSEDAILEEFPTKGISLRHDDDELLESSKMLNSLAILAGAGIGIGVGFGLSRLTISPDAMTWIALPGVLFVRALRCLIVPMVFCSMVASVADVVAAKKTTLLGWRTVLTFLLTSALAALQGMLIALIFKDHFVSNVKASASTSQIKNATLSIQCNNNMYMTMLPDGQVACTSDDSTSNTTLFDAIDVNNSMEVNNLFESLTLTEQLISVLHLIVSDNIFLAIRQSSLVSVIMFAIPFGVAIAKSDSGSISSNKLVNIMKQTRNMMLMLIYMIMRLTPIAVAFLIASAVISFSSNAGDVAGQVGFAVAAFVTCSALHCLIVMPILLFVTTRINPYAYLSQLTSAYVFAFSCSSSMATLPIAVSSIQQTRQVSRAFAQLIMTLGTPVNLNACGLYYPIQVVFMANMAGLGSHLHLPQWIILYFVSILATMGTAPVPNSGLVMLMTVWNTVLPDDELPASFSYIVAIDFIIDRIATMLNVNGNMVVTRILAEHVDEAVEVWANEQVIRTENAESRSI</sequence>
<comment type="similarity">
    <text evidence="7">Belongs to the dicarboxylate/amino acid:cation symporter (DAACS) (TC 2.A.23) family.</text>
</comment>
<comment type="caution">
    <text evidence="8">The sequence shown here is derived from an EMBL/GenBank/DDBJ whole genome shotgun (WGS) entry which is preliminary data.</text>
</comment>
<evidence type="ECO:0000256" key="3">
    <source>
        <dbReference type="ARBA" id="ARBA00022475"/>
    </source>
</evidence>
<dbReference type="PRINTS" id="PR00173">
    <property type="entry name" value="EDTRNSPORT"/>
</dbReference>
<dbReference type="Gene3D" id="1.10.3860.10">
    <property type="entry name" value="Sodium:dicarboxylate symporter"/>
    <property type="match status" value="2"/>
</dbReference>
<keyword evidence="5 7" id="KW-1133">Transmembrane helix</keyword>
<dbReference type="GO" id="GO:0005886">
    <property type="term" value="C:plasma membrane"/>
    <property type="evidence" value="ECO:0007669"/>
    <property type="project" value="UniProtKB-SubCell"/>
</dbReference>
<keyword evidence="2 7" id="KW-0813">Transport</keyword>
<dbReference type="EMBL" id="JNBS01000946">
    <property type="protein sequence ID" value="OQS03266.1"/>
    <property type="molecule type" value="Genomic_DNA"/>
</dbReference>
<evidence type="ECO:0000256" key="1">
    <source>
        <dbReference type="ARBA" id="ARBA00004651"/>
    </source>
</evidence>
<comment type="caution">
    <text evidence="7">Lacks conserved residue(s) required for the propagation of feature annotation.</text>
</comment>
<protein>
    <recommendedName>
        <fullName evidence="7">Amino acid transporter</fullName>
    </recommendedName>
</protein>
<evidence type="ECO:0000256" key="6">
    <source>
        <dbReference type="ARBA" id="ARBA00023136"/>
    </source>
</evidence>
<feature type="transmembrane region" description="Helical" evidence="7">
    <location>
        <begin position="634"/>
        <end position="657"/>
    </location>
</feature>